<organism evidence="1 2">
    <name type="scientific">Herbaspirillum rubrisubalbicans</name>
    <dbReference type="NCBI Taxonomy" id="80842"/>
    <lineage>
        <taxon>Bacteria</taxon>
        <taxon>Pseudomonadati</taxon>
        <taxon>Pseudomonadota</taxon>
        <taxon>Betaproteobacteria</taxon>
        <taxon>Burkholderiales</taxon>
        <taxon>Oxalobacteraceae</taxon>
        <taxon>Herbaspirillum</taxon>
    </lineage>
</organism>
<sequence length="100" mass="10857">MRAPLRNTLTLPSIQRGLSIYLMAHTEASRGFSAVLIHNISSATIAFICASDLDECHFVDAYGGNWELWMRGGYVCLAEANAAKAAKFLGIPFASHREAA</sequence>
<accession>A0ABX9BZ92</accession>
<evidence type="ECO:0000313" key="1">
    <source>
        <dbReference type="EMBL" id="RAM63120.1"/>
    </source>
</evidence>
<evidence type="ECO:0000313" key="2">
    <source>
        <dbReference type="Proteomes" id="UP000248631"/>
    </source>
</evidence>
<keyword evidence="2" id="KW-1185">Reference proteome</keyword>
<protein>
    <submittedName>
        <fullName evidence="1">Uncharacterized protein</fullName>
    </submittedName>
</protein>
<comment type="caution">
    <text evidence="1">The sequence shown here is derived from an EMBL/GenBank/DDBJ whole genome shotgun (WGS) entry which is preliminary data.</text>
</comment>
<gene>
    <name evidence="1" type="ORF">RB24_17490</name>
</gene>
<proteinExistence type="predicted"/>
<dbReference type="RefSeq" id="WP_112069176.1">
    <property type="nucleotide sequence ID" value="NZ_JUGD01000022.1"/>
</dbReference>
<dbReference type="Proteomes" id="UP000248631">
    <property type="component" value="Unassembled WGS sequence"/>
</dbReference>
<dbReference type="EMBL" id="JUGD01000022">
    <property type="protein sequence ID" value="RAM63120.1"/>
    <property type="molecule type" value="Genomic_DNA"/>
</dbReference>
<name>A0ABX9BZ92_9BURK</name>
<reference evidence="1 2" key="1">
    <citation type="submission" date="2014-12" db="EMBL/GenBank/DDBJ databases">
        <title>Complete genome sequence of Herbaspirillum rubrisubalbicans Os38.</title>
        <authorList>
            <person name="Chen M."/>
            <person name="An Q."/>
        </authorList>
    </citation>
    <scope>NUCLEOTIDE SEQUENCE [LARGE SCALE GENOMIC DNA]</scope>
    <source>
        <strain evidence="1 2">Os38</strain>
    </source>
</reference>